<feature type="compositionally biased region" description="Polar residues" evidence="3">
    <location>
        <begin position="603"/>
        <end position="615"/>
    </location>
</feature>
<dbReference type="Gene3D" id="2.170.300.10">
    <property type="entry name" value="Tie2 ligand-binding domain superfamily"/>
    <property type="match status" value="3"/>
</dbReference>
<dbReference type="CDD" id="cd00055">
    <property type="entry name" value="EGF_Lam"/>
    <property type="match status" value="1"/>
</dbReference>
<evidence type="ECO:0000313" key="6">
    <source>
        <dbReference type="EMBL" id="KAK6473336.1"/>
    </source>
</evidence>
<evidence type="ECO:0000259" key="5">
    <source>
        <dbReference type="PROSITE" id="PS50026"/>
    </source>
</evidence>
<dbReference type="InterPro" id="IPR042635">
    <property type="entry name" value="MEGF10/SREC1/2-like"/>
</dbReference>
<evidence type="ECO:0000256" key="4">
    <source>
        <dbReference type="SAM" id="SignalP"/>
    </source>
</evidence>
<name>A0ABR0YL67_HUSHU</name>
<keyword evidence="1 2" id="KW-0245">EGF-like domain</keyword>
<evidence type="ECO:0000256" key="3">
    <source>
        <dbReference type="SAM" id="MobiDB-lite"/>
    </source>
</evidence>
<gene>
    <name evidence="6" type="ORF">HHUSO_G26725</name>
</gene>
<dbReference type="SMART" id="SM00180">
    <property type="entry name" value="EGF_Lam"/>
    <property type="match status" value="5"/>
</dbReference>
<proteinExistence type="predicted"/>
<feature type="chain" id="PRO_5045201433" evidence="4">
    <location>
        <begin position="20"/>
        <end position="882"/>
    </location>
</feature>
<feature type="compositionally biased region" description="Polar residues" evidence="3">
    <location>
        <begin position="678"/>
        <end position="691"/>
    </location>
</feature>
<dbReference type="EMBL" id="JAHFZB010000027">
    <property type="protein sequence ID" value="KAK6473336.1"/>
    <property type="molecule type" value="Genomic_DNA"/>
</dbReference>
<sequence length="882" mass="94461">MRVLPVGLWLWFCFLSCDSQELDPKGRNVCQGESEPAALGCCPGWKQQGTDCPVPLCEGASACGEDEVCVKPGFCRCKHGYYGPNCKTRCPTMYWGPECKEFCACHPHGRCDPVTGQCTCNPNRWGSLCQHACRCGRHGRCDPLHGNCTCEPGWFAPACNKPCQCQPASSSCAPATGRCLCHQGYWGKKCSLLCNCPHSPCDQDTGICQCETGWWGPLCDRLCDCRHGGVCDPTSGGCVCQPGYQNPTCNERCSAGFYGNQCQNRCGRCKQAQPCSPTDGFCAACEPGWTGTRCDQICPHGYHGDGCKMGCPRCRNGEPCDPTTGNCSHCDPGWIGPRCDSRCPEGLYGAQCRFQCSPCNHGQCDHVTGSCICEPGYQGDSCNATCTGALYGVNCSTPCDCYGDSCHLVTGGCHYRSGGRGALIAGVLIPLLLILLLLTCCCCCCCCGGSQHDPKDRLAVADGGPLARMKHHVHGVLGNLSSAVPCFSLGSSTLPRVTVSHHDAEITFNHSFIEPPSAGWVSENSFSSFDTEDGGPVYCLPPKEDISTVAGGEFQEMSSKCNIFPDASAFNEEDVSLPFAIPRTSSIAKAKRPSVSFAEGTKFGTTETPNINSKPKTPWGTPKLSTIQSQLSAVEGEGEETPRGEDSQLYESTGTLGANQEQADETASHPRPARRRTMSNAKRNTTPQQITEELVSDERGSSETISTVYVTVGKAGYPSKPPADSSKEGSVQAVLRRLGSLQRHKDEASKPRGRGDSISKPPRRKLGARAGLWQQGAADSLTTDESPMKPIRTQVKPLNATGSVDRVQEGAAEKEPLIPSSSTLRNGVMMSGEEAEKGLEMVGSQSCDQNPEEGTEQDYPGTASQNDSDHEAPKYENVTSFK</sequence>
<feature type="compositionally biased region" description="Basic and acidic residues" evidence="3">
    <location>
        <begin position="806"/>
        <end position="816"/>
    </location>
</feature>
<reference evidence="6 7" key="1">
    <citation type="submission" date="2021-05" db="EMBL/GenBank/DDBJ databases">
        <authorList>
            <person name="Zahm M."/>
            <person name="Klopp C."/>
            <person name="Cabau C."/>
            <person name="Kuhl H."/>
            <person name="Suciu R."/>
            <person name="Ciorpac M."/>
            <person name="Holostenco D."/>
            <person name="Gessner J."/>
            <person name="Wuertz S."/>
            <person name="Hohne C."/>
            <person name="Stock M."/>
            <person name="Gislard M."/>
            <person name="Lluch J."/>
            <person name="Milhes M."/>
            <person name="Lampietro C."/>
            <person name="Lopez Roques C."/>
            <person name="Donnadieu C."/>
            <person name="Du K."/>
            <person name="Schartl M."/>
            <person name="Guiguen Y."/>
        </authorList>
    </citation>
    <scope>NUCLEOTIDE SEQUENCE [LARGE SCALE GENOMIC DNA]</scope>
    <source>
        <strain evidence="6">Hh-F2</strain>
        <tissue evidence="6">Blood</tissue>
    </source>
</reference>
<keyword evidence="4" id="KW-0732">Signal</keyword>
<accession>A0ABR0YL67</accession>
<feature type="region of interest" description="Disordered" evidence="3">
    <location>
        <begin position="739"/>
        <end position="882"/>
    </location>
</feature>
<feature type="compositionally biased region" description="Basic and acidic residues" evidence="3">
    <location>
        <begin position="743"/>
        <end position="757"/>
    </location>
</feature>
<keyword evidence="7" id="KW-1185">Reference proteome</keyword>
<dbReference type="PANTHER" id="PTHR24043:SF0">
    <property type="entry name" value="SCAVENGER RECEPTOR CLASS F MEMBER 1"/>
    <property type="match status" value="1"/>
</dbReference>
<comment type="caution">
    <text evidence="6">The sequence shown here is derived from an EMBL/GenBank/DDBJ whole genome shotgun (WGS) entry which is preliminary data.</text>
</comment>
<feature type="region of interest" description="Disordered" evidence="3">
    <location>
        <begin position="588"/>
        <end position="701"/>
    </location>
</feature>
<dbReference type="PROSITE" id="PS50026">
    <property type="entry name" value="EGF_3"/>
    <property type="match status" value="1"/>
</dbReference>
<evidence type="ECO:0000256" key="1">
    <source>
        <dbReference type="ARBA" id="ARBA00022536"/>
    </source>
</evidence>
<dbReference type="SMART" id="SM00181">
    <property type="entry name" value="EGF"/>
    <property type="match status" value="7"/>
</dbReference>
<keyword evidence="2" id="KW-1015">Disulfide bond</keyword>
<dbReference type="InterPro" id="IPR002049">
    <property type="entry name" value="LE_dom"/>
</dbReference>
<feature type="compositionally biased region" description="Polar residues" evidence="3">
    <location>
        <begin position="649"/>
        <end position="661"/>
    </location>
</feature>
<feature type="compositionally biased region" description="Polar residues" evidence="3">
    <location>
        <begin position="623"/>
        <end position="632"/>
    </location>
</feature>
<dbReference type="PRINTS" id="PR00011">
    <property type="entry name" value="EGFLAMININ"/>
</dbReference>
<dbReference type="PROSITE" id="PS00022">
    <property type="entry name" value="EGF_1"/>
    <property type="match status" value="3"/>
</dbReference>
<comment type="caution">
    <text evidence="2">Lacks conserved residue(s) required for the propagation of feature annotation.</text>
</comment>
<dbReference type="InterPro" id="IPR000742">
    <property type="entry name" value="EGF"/>
</dbReference>
<dbReference type="Proteomes" id="UP001369086">
    <property type="component" value="Unassembled WGS sequence"/>
</dbReference>
<dbReference type="PANTHER" id="PTHR24043">
    <property type="entry name" value="SCAVENGER RECEPTOR CLASS F"/>
    <property type="match status" value="1"/>
</dbReference>
<protein>
    <submittedName>
        <fullName evidence="6">Scavenger receptor class F member 1-like</fullName>
    </submittedName>
</protein>
<organism evidence="6 7">
    <name type="scientific">Huso huso</name>
    <name type="common">Beluga</name>
    <name type="synonym">Acipenser huso</name>
    <dbReference type="NCBI Taxonomy" id="61971"/>
    <lineage>
        <taxon>Eukaryota</taxon>
        <taxon>Metazoa</taxon>
        <taxon>Chordata</taxon>
        <taxon>Craniata</taxon>
        <taxon>Vertebrata</taxon>
        <taxon>Euteleostomi</taxon>
        <taxon>Actinopterygii</taxon>
        <taxon>Chondrostei</taxon>
        <taxon>Acipenseriformes</taxon>
        <taxon>Acipenseridae</taxon>
        <taxon>Huso</taxon>
    </lineage>
</organism>
<feature type="signal peptide" evidence="4">
    <location>
        <begin position="1"/>
        <end position="19"/>
    </location>
</feature>
<feature type="domain" description="EGF-like" evidence="5">
    <location>
        <begin position="53"/>
        <end position="87"/>
    </location>
</feature>
<dbReference type="Pfam" id="PF00053">
    <property type="entry name" value="EGF_laminin"/>
    <property type="match status" value="2"/>
</dbReference>
<evidence type="ECO:0000256" key="2">
    <source>
        <dbReference type="PROSITE-ProRule" id="PRU00076"/>
    </source>
</evidence>
<evidence type="ECO:0000313" key="7">
    <source>
        <dbReference type="Proteomes" id="UP001369086"/>
    </source>
</evidence>
<feature type="disulfide bond" evidence="2">
    <location>
        <begin position="77"/>
        <end position="86"/>
    </location>
</feature>